<gene>
    <name evidence="2" type="ORF">HMPREF3195_01353</name>
</gene>
<dbReference type="InterPro" id="IPR019096">
    <property type="entry name" value="YopX_protein"/>
</dbReference>
<dbReference type="STRING" id="1261.HMPREF3195_01353"/>
<dbReference type="Gene3D" id="2.30.30.290">
    <property type="entry name" value="YopX-like domains"/>
    <property type="match status" value="1"/>
</dbReference>
<sequence>MKDLKLKCYYKGELREVITIYNERRAVMLDGGGVVGLDKVKLIEAVGVKDKNGQDIYHGDIVAFSDYLYDENMDDFYEGVNRATVKYAGVGYTLTDFEKEGEAESDPIVRQFVADILARSVVVGHCMKGAE</sequence>
<reference evidence="2 3" key="1">
    <citation type="submission" date="2016-02" db="EMBL/GenBank/DDBJ databases">
        <authorList>
            <person name="Wen L."/>
            <person name="He K."/>
            <person name="Yang H."/>
        </authorList>
    </citation>
    <scope>NUCLEOTIDE SEQUENCE [LARGE SCALE GENOMIC DNA]</scope>
    <source>
        <strain evidence="2 3">MJR8628A</strain>
    </source>
</reference>
<evidence type="ECO:0000259" key="1">
    <source>
        <dbReference type="Pfam" id="PF09643"/>
    </source>
</evidence>
<comment type="caution">
    <text evidence="2">The sequence shown here is derived from an EMBL/GenBank/DDBJ whole genome shotgun (WGS) entry which is preliminary data.</text>
</comment>
<evidence type="ECO:0000313" key="2">
    <source>
        <dbReference type="EMBL" id="KXI11526.1"/>
    </source>
</evidence>
<protein>
    <recommendedName>
        <fullName evidence="1">YopX protein domain-containing protein</fullName>
    </recommendedName>
</protein>
<dbReference type="RefSeq" id="WP_061101903.1">
    <property type="nucleotide sequence ID" value="NZ_KQ961832.1"/>
</dbReference>
<name>A0A135YQ44_9FIRM</name>
<dbReference type="Proteomes" id="UP000070326">
    <property type="component" value="Unassembled WGS sequence"/>
</dbReference>
<evidence type="ECO:0000313" key="3">
    <source>
        <dbReference type="Proteomes" id="UP000070326"/>
    </source>
</evidence>
<dbReference type="EMBL" id="LSQZ01000069">
    <property type="protein sequence ID" value="KXI11526.1"/>
    <property type="molecule type" value="Genomic_DNA"/>
</dbReference>
<feature type="domain" description="YopX protein" evidence="1">
    <location>
        <begin position="34"/>
        <end position="85"/>
    </location>
</feature>
<organism evidence="2 3">
    <name type="scientific">Peptostreptococcus anaerobius</name>
    <dbReference type="NCBI Taxonomy" id="1261"/>
    <lineage>
        <taxon>Bacteria</taxon>
        <taxon>Bacillati</taxon>
        <taxon>Bacillota</taxon>
        <taxon>Clostridia</taxon>
        <taxon>Peptostreptococcales</taxon>
        <taxon>Peptostreptococcaceae</taxon>
        <taxon>Peptostreptococcus</taxon>
    </lineage>
</organism>
<dbReference type="AlphaFoldDB" id="A0A135YQ44"/>
<dbReference type="PATRIC" id="fig|1261.5.peg.1356"/>
<dbReference type="SUPFAM" id="SSF159006">
    <property type="entry name" value="YopX-like"/>
    <property type="match status" value="1"/>
</dbReference>
<proteinExistence type="predicted"/>
<accession>A0A135YQ44</accession>
<dbReference type="Pfam" id="PF09643">
    <property type="entry name" value="YopX"/>
    <property type="match status" value="1"/>
</dbReference>
<dbReference type="InterPro" id="IPR023385">
    <property type="entry name" value="YopX-like_C"/>
</dbReference>